<dbReference type="InterPro" id="IPR052515">
    <property type="entry name" value="Gfo/Idh/MocA_Oxidoreductase"/>
</dbReference>
<organism evidence="3 4">
    <name type="scientific">Pseudonocardia alaniniphila</name>
    <dbReference type="NCBI Taxonomy" id="75291"/>
    <lineage>
        <taxon>Bacteria</taxon>
        <taxon>Bacillati</taxon>
        <taxon>Actinomycetota</taxon>
        <taxon>Actinomycetes</taxon>
        <taxon>Pseudonocardiales</taxon>
        <taxon>Pseudonocardiaceae</taxon>
        <taxon>Pseudonocardia</taxon>
    </lineage>
</organism>
<dbReference type="PANTHER" id="PTHR43249">
    <property type="entry name" value="UDP-N-ACETYL-2-AMINO-2-DEOXY-D-GLUCURONATE OXIDASE"/>
    <property type="match status" value="1"/>
</dbReference>
<dbReference type="Pfam" id="PF01408">
    <property type="entry name" value="GFO_IDH_MocA"/>
    <property type="match status" value="1"/>
</dbReference>
<evidence type="ECO:0000313" key="3">
    <source>
        <dbReference type="EMBL" id="MCH6166358.1"/>
    </source>
</evidence>
<dbReference type="Pfam" id="PF22725">
    <property type="entry name" value="GFO_IDH_MocA_C3"/>
    <property type="match status" value="1"/>
</dbReference>
<protein>
    <submittedName>
        <fullName evidence="3">Gfo/Idh/MocA family oxidoreductase</fullName>
    </submittedName>
</protein>
<gene>
    <name evidence="3" type="ORF">MMF94_11740</name>
</gene>
<proteinExistence type="predicted"/>
<dbReference type="Gene3D" id="3.30.360.10">
    <property type="entry name" value="Dihydrodipicolinate Reductase, domain 2"/>
    <property type="match status" value="1"/>
</dbReference>
<dbReference type="InterPro" id="IPR055170">
    <property type="entry name" value="GFO_IDH_MocA-like_dom"/>
</dbReference>
<sequence length="353" mass="37304">MRFAIIGCGVIGTTHAETIAALAPRASLAVVVDTVPERAEALAAKYGVDASTSIEEVIARTDVDAVTICTPSGAHADGAVSALDAGKHVIIEKPLDITLDAARRVLAAERRSDRTAMVVSQHRHDLASQIVHDALTAGRFGRITSGVALMPWWRSQDYYDSGGWRGTIELDGGGALMNQGIHTIDLLTWFLGEPLEVFAYADRLAHERIEVEDTAVATIRFAGGALGIVHGTTAAYPGLTTRVQVHGDRGSAVIDRNELAYFHATDGDGPAYAYGANGGANDAEAVLTAARSAPHRAGTTSHTAQFEHFLDAVAEGRPPLVTVGEAARTLALIRGIYESAATRRPVELKEELG</sequence>
<feature type="domain" description="Gfo/Idh/MocA-like oxidoreductase N-terminal" evidence="1">
    <location>
        <begin position="1"/>
        <end position="118"/>
    </location>
</feature>
<name>A0ABS9TD84_9PSEU</name>
<keyword evidence="4" id="KW-1185">Reference proteome</keyword>
<evidence type="ECO:0000259" key="1">
    <source>
        <dbReference type="Pfam" id="PF01408"/>
    </source>
</evidence>
<dbReference type="SUPFAM" id="SSF55347">
    <property type="entry name" value="Glyceraldehyde-3-phosphate dehydrogenase-like, C-terminal domain"/>
    <property type="match status" value="1"/>
</dbReference>
<dbReference type="SUPFAM" id="SSF51735">
    <property type="entry name" value="NAD(P)-binding Rossmann-fold domains"/>
    <property type="match status" value="1"/>
</dbReference>
<feature type="domain" description="GFO/IDH/MocA-like oxidoreductase" evidence="2">
    <location>
        <begin position="131"/>
        <end position="252"/>
    </location>
</feature>
<dbReference type="InterPro" id="IPR036291">
    <property type="entry name" value="NAD(P)-bd_dom_sf"/>
</dbReference>
<dbReference type="Proteomes" id="UP001299970">
    <property type="component" value="Unassembled WGS sequence"/>
</dbReference>
<dbReference type="Gene3D" id="3.40.50.720">
    <property type="entry name" value="NAD(P)-binding Rossmann-like Domain"/>
    <property type="match status" value="1"/>
</dbReference>
<dbReference type="RefSeq" id="WP_241036390.1">
    <property type="nucleotide sequence ID" value="NZ_BAAAJF010000002.1"/>
</dbReference>
<accession>A0ABS9TD84</accession>
<evidence type="ECO:0000259" key="2">
    <source>
        <dbReference type="Pfam" id="PF22725"/>
    </source>
</evidence>
<evidence type="ECO:0000313" key="4">
    <source>
        <dbReference type="Proteomes" id="UP001299970"/>
    </source>
</evidence>
<dbReference type="InterPro" id="IPR000683">
    <property type="entry name" value="Gfo/Idh/MocA-like_OxRdtase_N"/>
</dbReference>
<dbReference type="PANTHER" id="PTHR43249:SF1">
    <property type="entry name" value="D-GLUCOSIDE 3-DEHYDROGENASE"/>
    <property type="match status" value="1"/>
</dbReference>
<dbReference type="EMBL" id="JAKXMK010000009">
    <property type="protein sequence ID" value="MCH6166358.1"/>
    <property type="molecule type" value="Genomic_DNA"/>
</dbReference>
<comment type="caution">
    <text evidence="3">The sequence shown here is derived from an EMBL/GenBank/DDBJ whole genome shotgun (WGS) entry which is preliminary data.</text>
</comment>
<reference evidence="3 4" key="1">
    <citation type="submission" date="2022-03" db="EMBL/GenBank/DDBJ databases">
        <title>Pseudonocardia alaer sp. nov., a novel actinomycete isolated from reed forest soil.</title>
        <authorList>
            <person name="Wang L."/>
        </authorList>
    </citation>
    <scope>NUCLEOTIDE SEQUENCE [LARGE SCALE GENOMIC DNA]</scope>
    <source>
        <strain evidence="3 4">Y-16303</strain>
    </source>
</reference>